<dbReference type="Gene3D" id="3.20.20.70">
    <property type="entry name" value="Aldolase class I"/>
    <property type="match status" value="1"/>
</dbReference>
<accession>A0ABV7ZE72</accession>
<comment type="caution">
    <text evidence="1">The sequence shown here is derived from an EMBL/GenBank/DDBJ whole genome shotgun (WGS) entry which is preliminary data.</text>
</comment>
<organism evidence="1 2">
    <name type="scientific">Deinococcus rufus</name>
    <dbReference type="NCBI Taxonomy" id="2136097"/>
    <lineage>
        <taxon>Bacteria</taxon>
        <taxon>Thermotogati</taxon>
        <taxon>Deinococcota</taxon>
        <taxon>Deinococci</taxon>
        <taxon>Deinococcales</taxon>
        <taxon>Deinococcaceae</taxon>
        <taxon>Deinococcus</taxon>
    </lineage>
</organism>
<evidence type="ECO:0000313" key="2">
    <source>
        <dbReference type="Proteomes" id="UP001595803"/>
    </source>
</evidence>
<dbReference type="RefSeq" id="WP_322474374.1">
    <property type="nucleotide sequence ID" value="NZ_JBHRZG010000024.1"/>
</dbReference>
<dbReference type="Pfam" id="PF05853">
    <property type="entry name" value="BKACE"/>
    <property type="match status" value="1"/>
</dbReference>
<proteinExistence type="predicted"/>
<name>A0ABV7ZE72_9DEIO</name>
<protein>
    <submittedName>
        <fullName evidence="1">3-keto-5-aminohexanoate cleavage protein</fullName>
    </submittedName>
</protein>
<dbReference type="InterPro" id="IPR013785">
    <property type="entry name" value="Aldolase_TIM"/>
</dbReference>
<dbReference type="PANTHER" id="PTHR37418">
    <property type="entry name" value="3-KETO-5-AMINOHEXANOATE CLEAVAGE ENZYME-RELATED"/>
    <property type="match status" value="1"/>
</dbReference>
<dbReference type="EMBL" id="JBHRZG010000024">
    <property type="protein sequence ID" value="MFC3835697.1"/>
    <property type="molecule type" value="Genomic_DNA"/>
</dbReference>
<gene>
    <name evidence="1" type="ORF">ACFOSB_22765</name>
</gene>
<dbReference type="InterPro" id="IPR008567">
    <property type="entry name" value="BKACE"/>
</dbReference>
<dbReference type="Proteomes" id="UP001595803">
    <property type="component" value="Unassembled WGS sequence"/>
</dbReference>
<keyword evidence="2" id="KW-1185">Reference proteome</keyword>
<dbReference type="PANTHER" id="PTHR37418:SF1">
    <property type="entry name" value="3-KETO-5-AMINOHEXANOATE CLEAVAGE PROTEIN"/>
    <property type="match status" value="1"/>
</dbReference>
<sequence>MLKACLNGNRAPGSHPALPLTPAALAHDAAAVVALGVAALHLHPRGPDGLESLAAADIAAALQAIRAACPGVPVGISSGYWILPDVGAQLDAARLWAALPEHARPDFVSVNLHEPHAPALADLVLAAGIGVEAGIWNTAAVAVFRAWPRAHETLRVLVELPDVPEVEAVALADGLLRELAGVAPHVPRLLHGLERSAWPMIRLAGQRGLSTRTGLEDSAVLPDGSPAPDNAALVTAARAVLASAR</sequence>
<evidence type="ECO:0000313" key="1">
    <source>
        <dbReference type="EMBL" id="MFC3835697.1"/>
    </source>
</evidence>
<reference evidence="2" key="1">
    <citation type="journal article" date="2019" name="Int. J. Syst. Evol. Microbiol.">
        <title>The Global Catalogue of Microorganisms (GCM) 10K type strain sequencing project: providing services to taxonomists for standard genome sequencing and annotation.</title>
        <authorList>
            <consortium name="The Broad Institute Genomics Platform"/>
            <consortium name="The Broad Institute Genome Sequencing Center for Infectious Disease"/>
            <person name="Wu L."/>
            <person name="Ma J."/>
        </authorList>
    </citation>
    <scope>NUCLEOTIDE SEQUENCE [LARGE SCALE GENOMIC DNA]</scope>
    <source>
        <strain evidence="2">CCTCC AB 2017081</strain>
    </source>
</reference>